<name>A0AAP0PIX9_9MAGN</name>
<sequence length="89" mass="10151">MQQFPVDSISPVQRCFVPLLLPRSLTLGAHIMLSMADASMHEDDLIFDVISGFDVEYLPMIAILQQQSDLNWEEFQAFMLSFESVLTQL</sequence>
<comment type="caution">
    <text evidence="1">The sequence shown here is derived from an EMBL/GenBank/DDBJ whole genome shotgun (WGS) entry which is preliminary data.</text>
</comment>
<evidence type="ECO:0000313" key="1">
    <source>
        <dbReference type="EMBL" id="KAK9145687.1"/>
    </source>
</evidence>
<evidence type="ECO:0000313" key="2">
    <source>
        <dbReference type="Proteomes" id="UP001417504"/>
    </source>
</evidence>
<organism evidence="1 2">
    <name type="scientific">Stephania japonica</name>
    <dbReference type="NCBI Taxonomy" id="461633"/>
    <lineage>
        <taxon>Eukaryota</taxon>
        <taxon>Viridiplantae</taxon>
        <taxon>Streptophyta</taxon>
        <taxon>Embryophyta</taxon>
        <taxon>Tracheophyta</taxon>
        <taxon>Spermatophyta</taxon>
        <taxon>Magnoliopsida</taxon>
        <taxon>Ranunculales</taxon>
        <taxon>Menispermaceae</taxon>
        <taxon>Menispermoideae</taxon>
        <taxon>Cissampelideae</taxon>
        <taxon>Stephania</taxon>
    </lineage>
</organism>
<dbReference type="EMBL" id="JBBNAE010000002">
    <property type="protein sequence ID" value="KAK9145687.1"/>
    <property type="molecule type" value="Genomic_DNA"/>
</dbReference>
<reference evidence="1 2" key="1">
    <citation type="submission" date="2024-01" db="EMBL/GenBank/DDBJ databases">
        <title>Genome assemblies of Stephania.</title>
        <authorList>
            <person name="Yang L."/>
        </authorList>
    </citation>
    <scope>NUCLEOTIDE SEQUENCE [LARGE SCALE GENOMIC DNA]</scope>
    <source>
        <strain evidence="1">QJT</strain>
        <tissue evidence="1">Leaf</tissue>
    </source>
</reference>
<dbReference type="Proteomes" id="UP001417504">
    <property type="component" value="Unassembled WGS sequence"/>
</dbReference>
<dbReference type="AlphaFoldDB" id="A0AAP0PIX9"/>
<keyword evidence="2" id="KW-1185">Reference proteome</keyword>
<accession>A0AAP0PIX9</accession>
<proteinExistence type="predicted"/>
<protein>
    <submittedName>
        <fullName evidence="1">Uncharacterized protein</fullName>
    </submittedName>
</protein>
<gene>
    <name evidence="1" type="ORF">Sjap_005590</name>
</gene>